<reference evidence="4 5" key="1">
    <citation type="journal article" date="2014" name="Genome Announc.">
        <title>Draft Genome Sequence of Propane- and Butane-Oxidizing Actinobacterium Rhodococcus ruber IEGM 231.</title>
        <authorList>
            <person name="Ivshina I.B."/>
            <person name="Kuyukina M.S."/>
            <person name="Krivoruchko A.V."/>
            <person name="Barbe V."/>
            <person name="Fischer C."/>
        </authorList>
    </citation>
    <scope>NUCLEOTIDE SEQUENCE [LARGE SCALE GENOMIC DNA]</scope>
</reference>
<feature type="domain" description="DDE Tnp4" evidence="3">
    <location>
        <begin position="140"/>
        <end position="302"/>
    </location>
</feature>
<sequence length="310" mass="33910">MILLGRCQDRIAKRRRAPGRTGFAKIKSTNQRLHVITYSATLDVPRPLAQYLCRLLQADRRARGTRRGRRALTAFAQAVLVLRWFRQDTALTALARDAGISIATGYRYLHEGIDVLAAQAPDLPDVLRERLAAGETHVILDGTLIPSDRVAETTLGSRGTPIHLWYSGKHRRFGANIQFVATADGFPLWVSDALPGSTHDLTAARTHRVTGALYAAAAQGLLTLADQGYQGTGIGIHMPTKAPADGNTLDTDTVCRNMLLTSLRCLGERAAALLTTRWKALDRITLCPKRIGSITKAALVLTQFEHAGRY</sequence>
<dbReference type="Proteomes" id="UP000042997">
    <property type="component" value="Unassembled WGS sequence"/>
</dbReference>
<gene>
    <name evidence="4" type="ORF">RHRU231_800013</name>
</gene>
<dbReference type="Pfam" id="PF13359">
    <property type="entry name" value="DDE_Tnp_4"/>
    <property type="match status" value="1"/>
</dbReference>
<evidence type="ECO:0000313" key="4">
    <source>
        <dbReference type="EMBL" id="CDZ91086.1"/>
    </source>
</evidence>
<proteinExistence type="predicted"/>
<dbReference type="GO" id="GO:0046872">
    <property type="term" value="F:metal ion binding"/>
    <property type="evidence" value="ECO:0007669"/>
    <property type="project" value="UniProtKB-KW"/>
</dbReference>
<evidence type="ECO:0000313" key="5">
    <source>
        <dbReference type="Proteomes" id="UP000042997"/>
    </source>
</evidence>
<name>A0A098BTQ7_9NOCA</name>
<organism evidence="4 5">
    <name type="scientific">Rhodococcus ruber</name>
    <dbReference type="NCBI Taxonomy" id="1830"/>
    <lineage>
        <taxon>Bacteria</taxon>
        <taxon>Bacillati</taxon>
        <taxon>Actinomycetota</taxon>
        <taxon>Actinomycetes</taxon>
        <taxon>Mycobacteriales</taxon>
        <taxon>Nocardiaceae</taxon>
        <taxon>Rhodococcus</taxon>
    </lineage>
</organism>
<dbReference type="AlphaFoldDB" id="A0A098BTQ7"/>
<evidence type="ECO:0000256" key="1">
    <source>
        <dbReference type="ARBA" id="ARBA00001968"/>
    </source>
</evidence>
<comment type="cofactor">
    <cofactor evidence="1">
        <name>a divalent metal cation</name>
        <dbReference type="ChEBI" id="CHEBI:60240"/>
    </cofactor>
</comment>
<dbReference type="InterPro" id="IPR027806">
    <property type="entry name" value="HARBI1_dom"/>
</dbReference>
<evidence type="ECO:0000259" key="3">
    <source>
        <dbReference type="Pfam" id="PF13359"/>
    </source>
</evidence>
<evidence type="ECO:0000256" key="2">
    <source>
        <dbReference type="ARBA" id="ARBA00022723"/>
    </source>
</evidence>
<accession>A0A098BTQ7</accession>
<dbReference type="EMBL" id="CCSD01000095">
    <property type="protein sequence ID" value="CDZ91086.1"/>
    <property type="molecule type" value="Genomic_DNA"/>
</dbReference>
<keyword evidence="2" id="KW-0479">Metal-binding</keyword>
<protein>
    <submittedName>
        <fullName evidence="4">Transposase</fullName>
    </submittedName>
</protein>